<keyword evidence="4" id="KW-1185">Reference proteome</keyword>
<dbReference type="PANTHER" id="PTHR11138">
    <property type="entry name" value="METHIONYL-TRNA FORMYLTRANSFERASE"/>
    <property type="match status" value="1"/>
</dbReference>
<dbReference type="GO" id="GO:0005829">
    <property type="term" value="C:cytosol"/>
    <property type="evidence" value="ECO:0007669"/>
    <property type="project" value="TreeGrafter"/>
</dbReference>
<dbReference type="Pfam" id="PF02911">
    <property type="entry name" value="Formyl_trans_C"/>
    <property type="match status" value="1"/>
</dbReference>
<dbReference type="InterPro" id="IPR001555">
    <property type="entry name" value="GART_AS"/>
</dbReference>
<dbReference type="Pfam" id="PF00551">
    <property type="entry name" value="Formyl_trans_N"/>
    <property type="match status" value="1"/>
</dbReference>
<accession>A0A1I0P7V4</accession>
<dbReference type="PROSITE" id="PS00373">
    <property type="entry name" value="GART"/>
    <property type="match status" value="1"/>
</dbReference>
<evidence type="ECO:0000313" key="3">
    <source>
        <dbReference type="EMBL" id="SEW10430.1"/>
    </source>
</evidence>
<feature type="domain" description="Formyl transferase C-terminal" evidence="2">
    <location>
        <begin position="211"/>
        <end position="304"/>
    </location>
</feature>
<organism evidence="3 4">
    <name type="scientific">Roseivirga pacifica</name>
    <dbReference type="NCBI Taxonomy" id="1267423"/>
    <lineage>
        <taxon>Bacteria</taxon>
        <taxon>Pseudomonadati</taxon>
        <taxon>Bacteroidota</taxon>
        <taxon>Cytophagia</taxon>
        <taxon>Cytophagales</taxon>
        <taxon>Roseivirgaceae</taxon>
        <taxon>Roseivirga</taxon>
    </lineage>
</organism>
<dbReference type="InterPro" id="IPR011034">
    <property type="entry name" value="Formyl_transferase-like_C_sf"/>
</dbReference>
<dbReference type="InterPro" id="IPR002376">
    <property type="entry name" value="Formyl_transf_N"/>
</dbReference>
<dbReference type="EMBL" id="FOIR01000001">
    <property type="protein sequence ID" value="SEW10430.1"/>
    <property type="molecule type" value="Genomic_DNA"/>
</dbReference>
<name>A0A1I0P7V4_9BACT</name>
<sequence>MDELLFGRLRMKVLLLTNSNTLSIPAIKKIKDDGLLVGVGVLKKHVNLLASSIHAAGVAHEEILQLERSSWVEELSLFIKEHHVETVWVLTFPWVIPESLLSVLPNRFVNFHFGLLPKYKGADPIFWQLKNSEELGGVTIHLMSDQVDEGPVLLKEELRVIPGENYGLHSRRLGEMVPSMVEKILSLLKSQPNEFLTLKSVDKAFDQKPTEDDLTIKWGEQSATEIEYLINATNPKYGGAFTVVAGVEMRILEVTPVSLEQRIESGPGQIIHADVVYGVVVACINNEYLRITVVNTAEGYMSGVKLFNLGFLPGQRFTS</sequence>
<dbReference type="Proteomes" id="UP000199437">
    <property type="component" value="Unassembled WGS sequence"/>
</dbReference>
<dbReference type="InterPro" id="IPR005793">
    <property type="entry name" value="Formyl_trans_C"/>
</dbReference>
<dbReference type="Gene3D" id="3.40.50.12230">
    <property type="match status" value="1"/>
</dbReference>
<evidence type="ECO:0000259" key="1">
    <source>
        <dbReference type="Pfam" id="PF00551"/>
    </source>
</evidence>
<gene>
    <name evidence="3" type="ORF">SAMN05216290_1796</name>
</gene>
<proteinExistence type="predicted"/>
<reference evidence="4" key="1">
    <citation type="submission" date="2016-10" db="EMBL/GenBank/DDBJ databases">
        <authorList>
            <person name="Varghese N."/>
            <person name="Submissions S."/>
        </authorList>
    </citation>
    <scope>NUCLEOTIDE SEQUENCE [LARGE SCALE GENOMIC DNA]</scope>
    <source>
        <strain evidence="4">CGMCC 1.12402</strain>
    </source>
</reference>
<evidence type="ECO:0000259" key="2">
    <source>
        <dbReference type="Pfam" id="PF02911"/>
    </source>
</evidence>
<dbReference type="GO" id="GO:0004479">
    <property type="term" value="F:methionyl-tRNA formyltransferase activity"/>
    <property type="evidence" value="ECO:0007669"/>
    <property type="project" value="TreeGrafter"/>
</dbReference>
<dbReference type="PANTHER" id="PTHR11138:SF5">
    <property type="entry name" value="METHIONYL-TRNA FORMYLTRANSFERASE, MITOCHONDRIAL"/>
    <property type="match status" value="1"/>
</dbReference>
<dbReference type="OrthoDB" id="9802815at2"/>
<protein>
    <submittedName>
        <fullName evidence="3">Methionyl-tRNA formyltransferase</fullName>
    </submittedName>
</protein>
<dbReference type="SUPFAM" id="SSF50486">
    <property type="entry name" value="FMT C-terminal domain-like"/>
    <property type="match status" value="1"/>
</dbReference>
<keyword evidence="3" id="KW-0808">Transferase</keyword>
<dbReference type="STRING" id="1267423.SAMN05216290_1796"/>
<evidence type="ECO:0000313" key="4">
    <source>
        <dbReference type="Proteomes" id="UP000199437"/>
    </source>
</evidence>
<dbReference type="InterPro" id="IPR036477">
    <property type="entry name" value="Formyl_transf_N_sf"/>
</dbReference>
<dbReference type="AlphaFoldDB" id="A0A1I0P7V4"/>
<dbReference type="SUPFAM" id="SSF53328">
    <property type="entry name" value="Formyltransferase"/>
    <property type="match status" value="1"/>
</dbReference>
<feature type="domain" description="Formyl transferase N-terminal" evidence="1">
    <location>
        <begin position="69"/>
        <end position="172"/>
    </location>
</feature>